<protein>
    <submittedName>
        <fullName evidence="1">Uncharacterized protein</fullName>
    </submittedName>
</protein>
<organism evidence="1 2">
    <name type="scientific">Favolaschia claudopus</name>
    <dbReference type="NCBI Taxonomy" id="2862362"/>
    <lineage>
        <taxon>Eukaryota</taxon>
        <taxon>Fungi</taxon>
        <taxon>Dikarya</taxon>
        <taxon>Basidiomycota</taxon>
        <taxon>Agaricomycotina</taxon>
        <taxon>Agaricomycetes</taxon>
        <taxon>Agaricomycetidae</taxon>
        <taxon>Agaricales</taxon>
        <taxon>Marasmiineae</taxon>
        <taxon>Mycenaceae</taxon>
        <taxon>Favolaschia</taxon>
    </lineage>
</organism>
<accession>A0AAW0DCS9</accession>
<comment type="caution">
    <text evidence="1">The sequence shown here is derived from an EMBL/GenBank/DDBJ whole genome shotgun (WGS) entry which is preliminary data.</text>
</comment>
<reference evidence="1 2" key="1">
    <citation type="journal article" date="2024" name="J Genomics">
        <title>Draft genome sequencing and assembly of Favolaschia claudopus CIRM-BRFM 2984 isolated from oak limbs.</title>
        <authorList>
            <person name="Navarro D."/>
            <person name="Drula E."/>
            <person name="Chaduli D."/>
            <person name="Cazenave R."/>
            <person name="Ahrendt S."/>
            <person name="Wang J."/>
            <person name="Lipzen A."/>
            <person name="Daum C."/>
            <person name="Barry K."/>
            <person name="Grigoriev I.V."/>
            <person name="Favel A."/>
            <person name="Rosso M.N."/>
            <person name="Martin F."/>
        </authorList>
    </citation>
    <scope>NUCLEOTIDE SEQUENCE [LARGE SCALE GENOMIC DNA]</scope>
    <source>
        <strain evidence="1 2">CIRM-BRFM 2984</strain>
    </source>
</reference>
<dbReference type="EMBL" id="JAWWNJ010000009">
    <property type="protein sequence ID" value="KAK7048683.1"/>
    <property type="molecule type" value="Genomic_DNA"/>
</dbReference>
<proteinExistence type="predicted"/>
<evidence type="ECO:0000313" key="1">
    <source>
        <dbReference type="EMBL" id="KAK7048683.1"/>
    </source>
</evidence>
<dbReference type="Proteomes" id="UP001362999">
    <property type="component" value="Unassembled WGS sequence"/>
</dbReference>
<dbReference type="AlphaFoldDB" id="A0AAW0DCS9"/>
<sequence>MPLTRQSLAEFALLIDCSPSILSTGFAPVFFLLLDPTRISQVDTLDSLAPNILYDLWSGFLALNGLFTSRPSHETFKDLWPRISTWSYYIFQHEEFLCTALELGLIKEFYFQMMRFLGYISESARDKAIFLSDPKSQIFAARAYSCFSVPSDFLGYQWILDTPIRIILNEADVRLDNLLEGIRGDILIRLGPHVVRTDKPRADLEKPKASEQRPDLLRPLCAALVPLGFTRTVTLAALRALSRIPVSKFNEAHRVITVQCLCFLKYCSEQDQGTLVVESALLHGLLDVLLAASNGKHFAPDTRLCVCDILVGVLTRFTLHYRVLGKMDEFLASSIIDQAERLELSEGISDENVGSFVPCVSCHS</sequence>
<evidence type="ECO:0000313" key="2">
    <source>
        <dbReference type="Proteomes" id="UP001362999"/>
    </source>
</evidence>
<name>A0AAW0DCS9_9AGAR</name>
<gene>
    <name evidence="1" type="ORF">R3P38DRAFT_3174929</name>
</gene>
<keyword evidence="2" id="KW-1185">Reference proteome</keyword>